<dbReference type="RefSeq" id="WP_320234526.1">
    <property type="nucleotide sequence ID" value="NZ_JAVIJF010000013.1"/>
</dbReference>
<proteinExistence type="predicted"/>
<keyword evidence="2" id="KW-1185">Reference proteome</keyword>
<name>A0ABU4ZRA7_9HYPH</name>
<organism evidence="1 2">
    <name type="scientific">Mesorhizobium montanum</name>
    <dbReference type="NCBI Taxonomy" id="3072323"/>
    <lineage>
        <taxon>Bacteria</taxon>
        <taxon>Pseudomonadati</taxon>
        <taxon>Pseudomonadota</taxon>
        <taxon>Alphaproteobacteria</taxon>
        <taxon>Hyphomicrobiales</taxon>
        <taxon>Phyllobacteriaceae</taxon>
        <taxon>Mesorhizobium</taxon>
    </lineage>
</organism>
<protein>
    <submittedName>
        <fullName evidence="1">Uncharacterized protein</fullName>
    </submittedName>
</protein>
<reference evidence="1 2" key="1">
    <citation type="submission" date="2023-08" db="EMBL/GenBank/DDBJ databases">
        <title>Implementing the SeqCode for naming new Mesorhizobium species isolated from Vachellia karroo root nodules.</title>
        <authorList>
            <person name="Van Lill M."/>
        </authorList>
    </citation>
    <scope>NUCLEOTIDE SEQUENCE [LARGE SCALE GENOMIC DNA]</scope>
    <source>
        <strain evidence="1 2">MSK 1335</strain>
    </source>
</reference>
<accession>A0ABU4ZRA7</accession>
<dbReference type="EMBL" id="JAVIJF010000013">
    <property type="protein sequence ID" value="MDX8526573.1"/>
    <property type="molecule type" value="Genomic_DNA"/>
</dbReference>
<sequence>MPDVVLHKMPPEGLIPQLRRKASKNYHGRPVSGSGHLVAATLAFKISARSITFEDNPGDPSGEPENEVFLQQFLRICEANFSPKKLL</sequence>
<comment type="caution">
    <text evidence="1">The sequence shown here is derived from an EMBL/GenBank/DDBJ whole genome shotgun (WGS) entry which is preliminary data.</text>
</comment>
<dbReference type="Proteomes" id="UP001276840">
    <property type="component" value="Unassembled WGS sequence"/>
</dbReference>
<evidence type="ECO:0000313" key="2">
    <source>
        <dbReference type="Proteomes" id="UP001276840"/>
    </source>
</evidence>
<gene>
    <name evidence="1" type="ORF">RFM68_18895</name>
</gene>
<evidence type="ECO:0000313" key="1">
    <source>
        <dbReference type="EMBL" id="MDX8526573.1"/>
    </source>
</evidence>